<protein>
    <submittedName>
        <fullName evidence="1">Uncharacterized protein</fullName>
    </submittedName>
</protein>
<dbReference type="KEGG" id="geh:HYN69_09165"/>
<organism evidence="1 2">
    <name type="scientific">Paragemmobacter aquarius</name>
    <dbReference type="NCBI Taxonomy" id="2169400"/>
    <lineage>
        <taxon>Bacteria</taxon>
        <taxon>Pseudomonadati</taxon>
        <taxon>Pseudomonadota</taxon>
        <taxon>Alphaproteobacteria</taxon>
        <taxon>Rhodobacterales</taxon>
        <taxon>Paracoccaceae</taxon>
        <taxon>Paragemmobacter</taxon>
    </lineage>
</organism>
<dbReference type="EMBL" id="CP028918">
    <property type="protein sequence ID" value="AWB48657.1"/>
    <property type="molecule type" value="Genomic_DNA"/>
</dbReference>
<evidence type="ECO:0000313" key="1">
    <source>
        <dbReference type="EMBL" id="AWB48657.1"/>
    </source>
</evidence>
<dbReference type="AlphaFoldDB" id="A0A2S0ULH1"/>
<evidence type="ECO:0000313" key="2">
    <source>
        <dbReference type="Proteomes" id="UP000244496"/>
    </source>
</evidence>
<name>A0A2S0ULH1_9RHOB</name>
<keyword evidence="2" id="KW-1185">Reference proteome</keyword>
<proteinExistence type="predicted"/>
<accession>A0A2S0ULH1</accession>
<reference evidence="1 2" key="1">
    <citation type="submission" date="2018-04" db="EMBL/GenBank/DDBJ databases">
        <title>Genome sequencing of Gemmobacter.</title>
        <authorList>
            <person name="Yi H."/>
            <person name="Baek M.-G."/>
        </authorList>
    </citation>
    <scope>NUCLEOTIDE SEQUENCE [LARGE SCALE GENOMIC DNA]</scope>
    <source>
        <strain evidence="1 2">HYN0069</strain>
    </source>
</reference>
<sequence length="71" mass="8094">MTIRNPSDPTLGMLNVTQHWFDNDMDQWGKTKGDEVFEGGHRVSRLLGPDGAPLVYPKARLGFDLTPRKRR</sequence>
<dbReference type="RefSeq" id="WP_108435476.1">
    <property type="nucleotide sequence ID" value="NZ_CP028918.1"/>
</dbReference>
<dbReference type="Proteomes" id="UP000244496">
    <property type="component" value="Chromosome"/>
</dbReference>
<gene>
    <name evidence="1" type="ORF">HYN69_09165</name>
</gene>